<dbReference type="RefSeq" id="WP_190968692.1">
    <property type="nucleotide sequence ID" value="NZ_JACJTB010000021.1"/>
</dbReference>
<reference evidence="2 3" key="1">
    <citation type="journal article" date="2020" name="ISME J.">
        <title>Comparative genomics reveals insights into cyanobacterial evolution and habitat adaptation.</title>
        <authorList>
            <person name="Chen M.Y."/>
            <person name="Teng W.K."/>
            <person name="Zhao L."/>
            <person name="Hu C.X."/>
            <person name="Zhou Y.K."/>
            <person name="Han B.P."/>
            <person name="Song L.R."/>
            <person name="Shu W.S."/>
        </authorList>
    </citation>
    <scope>NUCLEOTIDE SEQUENCE [LARGE SCALE GENOMIC DNA]</scope>
    <source>
        <strain evidence="2 3">FACHB-130</strain>
    </source>
</reference>
<evidence type="ECO:0000313" key="3">
    <source>
        <dbReference type="Proteomes" id="UP000603457"/>
    </source>
</evidence>
<evidence type="ECO:0000313" key="2">
    <source>
        <dbReference type="EMBL" id="MBD2595920.1"/>
    </source>
</evidence>
<name>A0ABR8FWW5_9NOSO</name>
<dbReference type="InterPro" id="IPR051396">
    <property type="entry name" value="Bact_Antivir_Def_Nuclease"/>
</dbReference>
<dbReference type="PANTHER" id="PTHR43581">
    <property type="entry name" value="ATP/GTP PHOSPHATASE"/>
    <property type="match status" value="1"/>
</dbReference>
<dbReference type="Gene3D" id="3.40.50.300">
    <property type="entry name" value="P-loop containing nucleotide triphosphate hydrolases"/>
    <property type="match status" value="1"/>
</dbReference>
<proteinExistence type="predicted"/>
<keyword evidence="3" id="KW-1185">Reference proteome</keyword>
<dbReference type="Pfam" id="PF13175">
    <property type="entry name" value="AAA_15"/>
    <property type="match status" value="1"/>
</dbReference>
<feature type="domain" description="Endonuclease GajA/Old nuclease/RecF-like AAA" evidence="1">
    <location>
        <begin position="1"/>
        <end position="402"/>
    </location>
</feature>
<dbReference type="InterPro" id="IPR027417">
    <property type="entry name" value="P-loop_NTPase"/>
</dbReference>
<comment type="caution">
    <text evidence="2">The sequence shown here is derived from an EMBL/GenBank/DDBJ whole genome shotgun (WGS) entry which is preliminary data.</text>
</comment>
<dbReference type="EMBL" id="JACJTB010000021">
    <property type="protein sequence ID" value="MBD2595920.1"/>
    <property type="molecule type" value="Genomic_DNA"/>
</dbReference>
<organism evidence="2 3">
    <name type="scientific">Nostoc spongiaeforme FACHB-130</name>
    <dbReference type="NCBI Taxonomy" id="1357510"/>
    <lineage>
        <taxon>Bacteria</taxon>
        <taxon>Bacillati</taxon>
        <taxon>Cyanobacteriota</taxon>
        <taxon>Cyanophyceae</taxon>
        <taxon>Nostocales</taxon>
        <taxon>Nostocaceae</taxon>
        <taxon>Nostoc</taxon>
    </lineage>
</organism>
<protein>
    <submittedName>
        <fullName evidence="2">AAA family ATPase</fullName>
    </submittedName>
</protein>
<sequence>MFLQRIRVPDFRVLKNVDISFEKEFTPSIFPLGSLNGGGKSTLLQLIFILLHCSTHPDRIDFLKNITEGFKINQNSDKRVLAIIDIWDGCKTVELEFFLCTETFIKDLFKNVDNNDEVIEKIFSRLNENYEHKLRQYTEPKNEAHKIGGLSGVVIDKTEQDEYFDNKFTEYLNKSKLIHICDIYFHSEQNKYKKEILLCHVNNLDTNKIQSFLRNLSDKVFLAAPNSQIFLFFSQNSRKLLFKAQGENNYYLELKQEKIKLPGFFTYDFMAIDFLIKSFTQARDQDFIQAIKTGKYGDSYQALLNDLNSIFIDKKINLNEDLSGVIFKKNEDDVELYPEDLSHGELKRLFLYMLIKYNKIENAIVLMDEIEIYFHPDWQYQIVRDLEEWSPTNQYILATHSYDLCEAVTPAHVKLLPSKLINPNKSPSSEI</sequence>
<dbReference type="Proteomes" id="UP000603457">
    <property type="component" value="Unassembled WGS sequence"/>
</dbReference>
<dbReference type="PANTHER" id="PTHR43581:SF2">
    <property type="entry name" value="EXCINUCLEASE ATPASE SUBUNIT"/>
    <property type="match status" value="1"/>
</dbReference>
<dbReference type="SUPFAM" id="SSF52540">
    <property type="entry name" value="P-loop containing nucleoside triphosphate hydrolases"/>
    <property type="match status" value="1"/>
</dbReference>
<accession>A0ABR8FWW5</accession>
<dbReference type="InterPro" id="IPR041685">
    <property type="entry name" value="AAA_GajA/Old/RecF-like"/>
</dbReference>
<evidence type="ECO:0000259" key="1">
    <source>
        <dbReference type="Pfam" id="PF13175"/>
    </source>
</evidence>
<gene>
    <name evidence="2" type="ORF">H6G74_16505</name>
</gene>